<keyword evidence="2" id="KW-1133">Transmembrane helix</keyword>
<reference evidence="3 4" key="1">
    <citation type="submission" date="2019-09" db="EMBL/GenBank/DDBJ databases">
        <title>Bifidobacterium canis sp. nov., isolated from the digestive tract of German Shepherd dog puppy.</title>
        <authorList>
            <person name="Bunesova V."/>
        </authorList>
    </citation>
    <scope>NUCLEOTIDE SEQUENCE [LARGE SCALE GENOMIC DNA]</scope>
    <source>
        <strain evidence="3 4">GSD1FS</strain>
    </source>
</reference>
<feature type="compositionally biased region" description="Basic and acidic residues" evidence="1">
    <location>
        <begin position="269"/>
        <end position="284"/>
    </location>
</feature>
<feature type="compositionally biased region" description="Basic residues" evidence="1">
    <location>
        <begin position="355"/>
        <end position="369"/>
    </location>
</feature>
<proteinExistence type="predicted"/>
<dbReference type="AlphaFoldDB" id="A0A7K1J6V6"/>
<feature type="compositionally biased region" description="Basic residues" evidence="1">
    <location>
        <begin position="285"/>
        <end position="303"/>
    </location>
</feature>
<comment type="caution">
    <text evidence="3">The sequence shown here is derived from an EMBL/GenBank/DDBJ whole genome shotgun (WGS) entry which is preliminary data.</text>
</comment>
<feature type="compositionally biased region" description="Acidic residues" evidence="1">
    <location>
        <begin position="71"/>
        <end position="81"/>
    </location>
</feature>
<evidence type="ECO:0000256" key="2">
    <source>
        <dbReference type="SAM" id="Phobius"/>
    </source>
</evidence>
<name>A0A7K1J6V6_9BIFI</name>
<accession>A0A7K1J6V6</accession>
<feature type="compositionally biased region" description="Low complexity" evidence="1">
    <location>
        <begin position="9"/>
        <end position="23"/>
    </location>
</feature>
<feature type="transmembrane region" description="Helical" evidence="2">
    <location>
        <begin position="118"/>
        <end position="140"/>
    </location>
</feature>
<feature type="region of interest" description="Disordered" evidence="1">
    <location>
        <begin position="264"/>
        <end position="387"/>
    </location>
</feature>
<organism evidence="3 4">
    <name type="scientific">Bifidobacterium canis</name>
    <dbReference type="NCBI Taxonomy" id="2610880"/>
    <lineage>
        <taxon>Bacteria</taxon>
        <taxon>Bacillati</taxon>
        <taxon>Actinomycetota</taxon>
        <taxon>Actinomycetes</taxon>
        <taxon>Bifidobacteriales</taxon>
        <taxon>Bifidobacteriaceae</taxon>
        <taxon>Bifidobacterium</taxon>
    </lineage>
</organism>
<protein>
    <submittedName>
        <fullName evidence="3">Protein TolA</fullName>
    </submittedName>
</protein>
<keyword evidence="2" id="KW-0812">Transmembrane</keyword>
<keyword evidence="4" id="KW-1185">Reference proteome</keyword>
<evidence type="ECO:0000313" key="4">
    <source>
        <dbReference type="Proteomes" id="UP000487882"/>
    </source>
</evidence>
<sequence>MADDDIAGPDATPWDEPPTTTTDGVAAAPVSAMPEHPCEPATDGGMPLPDKAADDDDWIAQIGSRGVSLDLDWDDDEDNGESTDPIGDTGVAGADAVDVAACADDDDGGGRARSYRPLIIAAAVFVAILMVAALVFALHAHQTAGDGRRREAQCAQYAQQLAQWDASVARAKRLRLNAGSSPERTCPADTEAHTSRLRSRTNSLDKRISEQIATQWEAMRTQAARAVKDWPLAGKDTLSALKAYEGLPVGTLDALQSRQDTLRGLRAKAQQEDAANRAKQEAERKNRRRNARKRRRRRNRKPRRSDAGRRRPVRPRRKRKRRRRARSTRRPPHPSTRRSTHPSTRPHNQPNPHNPRNRRNRRNRPHRTATRAPKCEHKRVGRQQVAADPQDPWRGLLADGHQHLAPLQTRPIVFVVVVVALGEQDGFERVPHPQVDRPVGP</sequence>
<feature type="compositionally biased region" description="Low complexity" evidence="1">
    <location>
        <begin position="341"/>
        <end position="351"/>
    </location>
</feature>
<feature type="compositionally biased region" description="Basic residues" evidence="1">
    <location>
        <begin position="310"/>
        <end position="340"/>
    </location>
</feature>
<dbReference type="Proteomes" id="UP000487882">
    <property type="component" value="Unassembled WGS sequence"/>
</dbReference>
<feature type="region of interest" description="Disordered" evidence="1">
    <location>
        <begin position="1"/>
        <end position="92"/>
    </location>
</feature>
<gene>
    <name evidence="3" type="ORF">GSD1FS_1777</name>
</gene>
<feature type="region of interest" description="Disordered" evidence="1">
    <location>
        <begin position="179"/>
        <end position="203"/>
    </location>
</feature>
<evidence type="ECO:0000256" key="1">
    <source>
        <dbReference type="SAM" id="MobiDB-lite"/>
    </source>
</evidence>
<dbReference type="EMBL" id="WNLP01000010">
    <property type="protein sequence ID" value="MUH60406.1"/>
    <property type="molecule type" value="Genomic_DNA"/>
</dbReference>
<keyword evidence="2" id="KW-0472">Membrane</keyword>
<evidence type="ECO:0000313" key="3">
    <source>
        <dbReference type="EMBL" id="MUH60406.1"/>
    </source>
</evidence>